<reference evidence="2 3" key="1">
    <citation type="submission" date="2019-02" db="EMBL/GenBank/DDBJ databases">
        <title>Deep-cultivation of Planctomycetes and their phenomic and genomic characterization uncovers novel biology.</title>
        <authorList>
            <person name="Wiegand S."/>
            <person name="Jogler M."/>
            <person name="Boedeker C."/>
            <person name="Pinto D."/>
            <person name="Vollmers J."/>
            <person name="Rivas-Marin E."/>
            <person name="Kohn T."/>
            <person name="Peeters S.H."/>
            <person name="Heuer A."/>
            <person name="Rast P."/>
            <person name="Oberbeckmann S."/>
            <person name="Bunk B."/>
            <person name="Jeske O."/>
            <person name="Meyerdierks A."/>
            <person name="Storesund J.E."/>
            <person name="Kallscheuer N."/>
            <person name="Luecker S."/>
            <person name="Lage O.M."/>
            <person name="Pohl T."/>
            <person name="Merkel B.J."/>
            <person name="Hornburger P."/>
            <person name="Mueller R.-W."/>
            <person name="Bruemmer F."/>
            <person name="Labrenz M."/>
            <person name="Spormann A.M."/>
            <person name="Op den Camp H."/>
            <person name="Overmann J."/>
            <person name="Amann R."/>
            <person name="Jetten M.S.M."/>
            <person name="Mascher T."/>
            <person name="Medema M.H."/>
            <person name="Devos D.P."/>
            <person name="Kaster A.-K."/>
            <person name="Ovreas L."/>
            <person name="Rohde M."/>
            <person name="Galperin M.Y."/>
            <person name="Jogler C."/>
        </authorList>
    </citation>
    <scope>NUCLEOTIDE SEQUENCE [LARGE SCALE GENOMIC DNA]</scope>
    <source>
        <strain evidence="2 3">Pla175</strain>
    </source>
</reference>
<keyword evidence="1" id="KW-0812">Transmembrane</keyword>
<dbReference type="PRINTS" id="PR00812">
    <property type="entry name" value="BCTERIALGSPF"/>
</dbReference>
<feature type="transmembrane region" description="Helical" evidence="1">
    <location>
        <begin position="348"/>
        <end position="376"/>
    </location>
</feature>
<keyword evidence="1" id="KW-0472">Membrane</keyword>
<accession>A0A518DCM2</accession>
<name>A0A518DCM2_9BACT</name>
<evidence type="ECO:0000256" key="1">
    <source>
        <dbReference type="SAM" id="Phobius"/>
    </source>
</evidence>
<keyword evidence="3" id="KW-1185">Reference proteome</keyword>
<evidence type="ECO:0000313" key="2">
    <source>
        <dbReference type="EMBL" id="QDU89176.1"/>
    </source>
</evidence>
<proteinExistence type="predicted"/>
<dbReference type="Proteomes" id="UP000317429">
    <property type="component" value="Chromosome"/>
</dbReference>
<dbReference type="PANTHER" id="PTHR30012:SF0">
    <property type="entry name" value="TYPE II SECRETION SYSTEM PROTEIN F-RELATED"/>
    <property type="match status" value="1"/>
</dbReference>
<organism evidence="2 3">
    <name type="scientific">Pirellulimonas nuda</name>
    <dbReference type="NCBI Taxonomy" id="2528009"/>
    <lineage>
        <taxon>Bacteria</taxon>
        <taxon>Pseudomonadati</taxon>
        <taxon>Planctomycetota</taxon>
        <taxon>Planctomycetia</taxon>
        <taxon>Pirellulales</taxon>
        <taxon>Lacipirellulaceae</taxon>
        <taxon>Pirellulimonas</taxon>
    </lineage>
</organism>
<dbReference type="OrthoDB" id="257324at2"/>
<dbReference type="AlphaFoldDB" id="A0A518DCM2"/>
<protein>
    <submittedName>
        <fullName evidence="2">Type II secretion system protein F</fullName>
    </submittedName>
</protein>
<sequence>MPHFRYQAIDDASQPISGVVEHSSLSAAIARLEGEGLKILAISQALDDDDLSNRGASTVPDGLTEAIARVFHRREELLPPLRAYAAEMPPGRCRRDLEKTLAVVADGDPVSARESFVALPGAWCPLLAAAASTSGPAEALSRFAEDSRRVGEIRSQSWWRLAYPATIAVVAVAVLVLISMFIVPTFRDVFDSFGLRRPAITQLLLAVSSWILSWHAIFTAGAAAVVLLVLHALYRRAPGKLTARLELLAPFRLGQQLAIGRLAQFTSDLVEAGIAAPEALRLAGKAAGRRSIAYATEQGRANPAATGHTLAYALSDGITASARVALLREVSSSSSDRARFQTRWAHGLAGPLAVVALGLLVGFVVLSLFAPLVMLIEGLS</sequence>
<feature type="transmembrane region" description="Helical" evidence="1">
    <location>
        <begin position="161"/>
        <end position="183"/>
    </location>
</feature>
<keyword evidence="1" id="KW-1133">Transmembrane helix</keyword>
<dbReference type="RefSeq" id="WP_145285168.1">
    <property type="nucleotide sequence ID" value="NZ_CP036291.1"/>
</dbReference>
<dbReference type="PANTHER" id="PTHR30012">
    <property type="entry name" value="GENERAL SECRETION PATHWAY PROTEIN"/>
    <property type="match status" value="1"/>
</dbReference>
<dbReference type="KEGG" id="pnd:Pla175_25630"/>
<feature type="transmembrane region" description="Helical" evidence="1">
    <location>
        <begin position="203"/>
        <end position="234"/>
    </location>
</feature>
<evidence type="ECO:0000313" key="3">
    <source>
        <dbReference type="Proteomes" id="UP000317429"/>
    </source>
</evidence>
<gene>
    <name evidence="2" type="primary">epsF_2</name>
    <name evidence="2" type="ORF">Pla175_25630</name>
</gene>
<dbReference type="InterPro" id="IPR003004">
    <property type="entry name" value="GspF/PilC"/>
</dbReference>
<dbReference type="EMBL" id="CP036291">
    <property type="protein sequence ID" value="QDU89176.1"/>
    <property type="molecule type" value="Genomic_DNA"/>
</dbReference>